<keyword evidence="1" id="KW-0812">Transmembrane</keyword>
<evidence type="ECO:0000256" key="1">
    <source>
        <dbReference type="SAM" id="Phobius"/>
    </source>
</evidence>
<protein>
    <recommendedName>
        <fullName evidence="4">VanZ-like domain-containing protein</fullName>
    </recommendedName>
</protein>
<dbReference type="Pfam" id="PF09997">
    <property type="entry name" value="DUF2238"/>
    <property type="match status" value="1"/>
</dbReference>
<sequence>MKFKHAFFAILFVLAIHGVLILTQGYYHLKQIDIPMHIMGGFAMGMLGLAIHHQISTRHHNKTSPWWYHFTFVVGFAMLIGVGWEFYEFIMDQTVHVWLQQPLSQPSLANTMKDLLDDWIGAMLAFWIFRKKI</sequence>
<accession>A0A1F7V9D0</accession>
<dbReference type="Proteomes" id="UP000176593">
    <property type="component" value="Unassembled WGS sequence"/>
</dbReference>
<dbReference type="AlphaFoldDB" id="A0A1F7V9D0"/>
<feature type="transmembrane region" description="Helical" evidence="1">
    <location>
        <begin position="6"/>
        <end position="27"/>
    </location>
</feature>
<proteinExistence type="predicted"/>
<dbReference type="EMBL" id="MGEQ01000003">
    <property type="protein sequence ID" value="OGL87120.1"/>
    <property type="molecule type" value="Genomic_DNA"/>
</dbReference>
<dbReference type="InterPro" id="IPR014509">
    <property type="entry name" value="YjdF-like"/>
</dbReference>
<evidence type="ECO:0000313" key="3">
    <source>
        <dbReference type="Proteomes" id="UP000176593"/>
    </source>
</evidence>
<keyword evidence="1" id="KW-1133">Transmembrane helix</keyword>
<organism evidence="2 3">
    <name type="scientific">Candidatus Uhrbacteria bacterium RIFCSPLOWO2_02_FULL_48_18</name>
    <dbReference type="NCBI Taxonomy" id="1802408"/>
    <lineage>
        <taxon>Bacteria</taxon>
        <taxon>Candidatus Uhriibacteriota</taxon>
    </lineage>
</organism>
<comment type="caution">
    <text evidence="2">The sequence shown here is derived from an EMBL/GenBank/DDBJ whole genome shotgun (WGS) entry which is preliminary data.</text>
</comment>
<keyword evidence="1" id="KW-0472">Membrane</keyword>
<reference evidence="2 3" key="1">
    <citation type="journal article" date="2016" name="Nat. Commun.">
        <title>Thousands of microbial genomes shed light on interconnected biogeochemical processes in an aquifer system.</title>
        <authorList>
            <person name="Anantharaman K."/>
            <person name="Brown C.T."/>
            <person name="Hug L.A."/>
            <person name="Sharon I."/>
            <person name="Castelle C.J."/>
            <person name="Probst A.J."/>
            <person name="Thomas B.C."/>
            <person name="Singh A."/>
            <person name="Wilkins M.J."/>
            <person name="Karaoz U."/>
            <person name="Brodie E.L."/>
            <person name="Williams K.H."/>
            <person name="Hubbard S.S."/>
            <person name="Banfield J.F."/>
        </authorList>
    </citation>
    <scope>NUCLEOTIDE SEQUENCE [LARGE SCALE GENOMIC DNA]</scope>
</reference>
<gene>
    <name evidence="2" type="ORF">A3I41_04235</name>
</gene>
<evidence type="ECO:0000313" key="2">
    <source>
        <dbReference type="EMBL" id="OGL87120.1"/>
    </source>
</evidence>
<evidence type="ECO:0008006" key="4">
    <source>
        <dbReference type="Google" id="ProtNLM"/>
    </source>
</evidence>
<feature type="transmembrane region" description="Helical" evidence="1">
    <location>
        <begin position="67"/>
        <end position="87"/>
    </location>
</feature>
<feature type="transmembrane region" description="Helical" evidence="1">
    <location>
        <begin position="34"/>
        <end position="55"/>
    </location>
</feature>
<name>A0A1F7V9D0_9BACT</name>